<dbReference type="OrthoDB" id="146452at2157"/>
<dbReference type="AlphaFoldDB" id="M0NB99"/>
<evidence type="ECO:0000313" key="2">
    <source>
        <dbReference type="EMBL" id="EMA55126.1"/>
    </source>
</evidence>
<sequence length="164" mass="18124">MSIARLDFELPNVGAGPDPLSLDAFAADYEASVLLFQRDYHCGNCKDQLQDVAERYDEFTERNVAVVSILPEPKARAREWQDSFELPFPLLADPDADVGEQSDQPTRFGALGELHDLVGRMPQTVILDTRNDALDTHSIHEGDTPSDRPSIDAMLGELDDLLAA</sequence>
<keyword evidence="2" id="KW-0575">Peroxidase</keyword>
<dbReference type="Proteomes" id="UP000011625">
    <property type="component" value="Unassembled WGS sequence"/>
</dbReference>
<dbReference type="InterPro" id="IPR000866">
    <property type="entry name" value="AhpC/TSA"/>
</dbReference>
<dbReference type="Pfam" id="PF00578">
    <property type="entry name" value="AhpC-TSA"/>
    <property type="match status" value="1"/>
</dbReference>
<comment type="caution">
    <text evidence="2">The sequence shown here is derived from an EMBL/GenBank/DDBJ whole genome shotgun (WGS) entry which is preliminary data.</text>
</comment>
<dbReference type="PATRIC" id="fig|1227456.3.peg.754"/>
<accession>M0NB99</accession>
<protein>
    <submittedName>
        <fullName evidence="2">Thioredoxin-dependent hydroperoxide peroxidase</fullName>
    </submittedName>
</protein>
<dbReference type="PROSITE" id="PS51352">
    <property type="entry name" value="THIOREDOXIN_2"/>
    <property type="match status" value="1"/>
</dbReference>
<organism evidence="2 3">
    <name type="scientific">Halococcus salifodinae DSM 8989</name>
    <dbReference type="NCBI Taxonomy" id="1227456"/>
    <lineage>
        <taxon>Archaea</taxon>
        <taxon>Methanobacteriati</taxon>
        <taxon>Methanobacteriota</taxon>
        <taxon>Stenosarchaea group</taxon>
        <taxon>Halobacteria</taxon>
        <taxon>Halobacteriales</taxon>
        <taxon>Halococcaceae</taxon>
        <taxon>Halococcus</taxon>
    </lineage>
</organism>
<keyword evidence="3" id="KW-1185">Reference proteome</keyword>
<proteinExistence type="predicted"/>
<dbReference type="EMBL" id="AOME01000015">
    <property type="protein sequence ID" value="EMA55126.1"/>
    <property type="molecule type" value="Genomic_DNA"/>
</dbReference>
<evidence type="ECO:0000259" key="1">
    <source>
        <dbReference type="PROSITE" id="PS51352"/>
    </source>
</evidence>
<reference evidence="2 3" key="1">
    <citation type="journal article" date="2014" name="PLoS Genet.">
        <title>Phylogenetically driven sequencing of extremely halophilic archaea reveals strategies for static and dynamic osmo-response.</title>
        <authorList>
            <person name="Becker E.A."/>
            <person name="Seitzer P.M."/>
            <person name="Tritt A."/>
            <person name="Larsen D."/>
            <person name="Krusor M."/>
            <person name="Yao A.I."/>
            <person name="Wu D."/>
            <person name="Madern D."/>
            <person name="Eisen J.A."/>
            <person name="Darling A.E."/>
            <person name="Facciotti M.T."/>
        </authorList>
    </citation>
    <scope>NUCLEOTIDE SEQUENCE [LARGE SCALE GENOMIC DNA]</scope>
    <source>
        <strain evidence="2 3">DSM 8989</strain>
    </source>
</reference>
<name>M0NB99_9EURY</name>
<dbReference type="STRING" id="1227456.C450_03627"/>
<dbReference type="SUPFAM" id="SSF52833">
    <property type="entry name" value="Thioredoxin-like"/>
    <property type="match status" value="1"/>
</dbReference>
<dbReference type="GO" id="GO:0004601">
    <property type="term" value="F:peroxidase activity"/>
    <property type="evidence" value="ECO:0007669"/>
    <property type="project" value="UniProtKB-KW"/>
</dbReference>
<evidence type="ECO:0000313" key="3">
    <source>
        <dbReference type="Proteomes" id="UP000011625"/>
    </source>
</evidence>
<dbReference type="InterPro" id="IPR013766">
    <property type="entry name" value="Thioredoxin_domain"/>
</dbReference>
<keyword evidence="2" id="KW-0560">Oxidoreductase</keyword>
<dbReference type="InterPro" id="IPR036249">
    <property type="entry name" value="Thioredoxin-like_sf"/>
</dbReference>
<dbReference type="Gene3D" id="3.40.30.10">
    <property type="entry name" value="Glutaredoxin"/>
    <property type="match status" value="1"/>
</dbReference>
<feature type="domain" description="Thioredoxin" evidence="1">
    <location>
        <begin position="1"/>
        <end position="163"/>
    </location>
</feature>
<dbReference type="RefSeq" id="WP_005040099.1">
    <property type="nucleotide sequence ID" value="NZ_AOME01000015.1"/>
</dbReference>
<gene>
    <name evidence="2" type="ORF">C450_03627</name>
</gene>